<dbReference type="EC" id="4.3.2.1" evidence="1"/>
<dbReference type="PANTHER" id="PTHR43814:SF1">
    <property type="entry name" value="ARGININOSUCCINATE LYASE"/>
    <property type="match status" value="1"/>
</dbReference>
<dbReference type="InterPro" id="IPR022761">
    <property type="entry name" value="Fumarate_lyase_N"/>
</dbReference>
<dbReference type="GO" id="GO:0005829">
    <property type="term" value="C:cytosol"/>
    <property type="evidence" value="ECO:0007669"/>
    <property type="project" value="TreeGrafter"/>
</dbReference>
<dbReference type="Gene3D" id="1.10.40.30">
    <property type="entry name" value="Fumarase/aspartase (C-terminal domain)"/>
    <property type="match status" value="1"/>
</dbReference>
<dbReference type="GO" id="GO:0004056">
    <property type="term" value="F:argininosuccinate lyase activity"/>
    <property type="evidence" value="ECO:0007669"/>
    <property type="project" value="UniProtKB-UniRule"/>
</dbReference>
<reference evidence="3 4" key="1">
    <citation type="journal article" date="2020" name="Nat. Commun.">
        <title>The structures of two archaeal type IV pili illuminate evolutionary relationships.</title>
        <authorList>
            <person name="Wang F."/>
            <person name="Baquero D.P."/>
            <person name="Su Z."/>
            <person name="Beltran L.C."/>
            <person name="Prangishvili D."/>
            <person name="Krupovic M."/>
            <person name="Egelman E.H."/>
        </authorList>
    </citation>
    <scope>NUCLEOTIDE SEQUENCE [LARGE SCALE GENOMIC DNA]</scope>
    <source>
        <strain evidence="3 4">2GA</strain>
    </source>
</reference>
<comment type="similarity">
    <text evidence="1">Belongs to the lyase 1 family. Argininosuccinate lyase subfamily.</text>
</comment>
<dbReference type="Proteomes" id="UP000554766">
    <property type="component" value="Unassembled WGS sequence"/>
</dbReference>
<accession>A0A7L4P8P3</accession>
<comment type="subcellular location">
    <subcellularLocation>
        <location evidence="1">Cytoplasm</location>
    </subcellularLocation>
</comment>
<dbReference type="UniPathway" id="UPA00068">
    <property type="reaction ID" value="UER00114"/>
</dbReference>
<keyword evidence="4" id="KW-1185">Reference proteome</keyword>
<evidence type="ECO:0000313" key="4">
    <source>
        <dbReference type="Proteomes" id="UP000554766"/>
    </source>
</evidence>
<dbReference type="InterPro" id="IPR008948">
    <property type="entry name" value="L-Aspartase-like"/>
</dbReference>
<dbReference type="InterPro" id="IPR000362">
    <property type="entry name" value="Fumarate_lyase_fam"/>
</dbReference>
<dbReference type="InterPro" id="IPR024083">
    <property type="entry name" value="Fumarase/histidase_N"/>
</dbReference>
<keyword evidence="1 3" id="KW-0456">Lyase</keyword>
<dbReference type="Gene3D" id="1.20.200.10">
    <property type="entry name" value="Fumarase/aspartase (Central domain)"/>
    <property type="match status" value="1"/>
</dbReference>
<dbReference type="EMBL" id="JAAVJF010000001">
    <property type="protein sequence ID" value="NYR14520.1"/>
    <property type="molecule type" value="Genomic_DNA"/>
</dbReference>
<name>A0A7L4P8P3_9CREN</name>
<organism evidence="3 4">
    <name type="scientific">Pyrobaculum arsenaticum</name>
    <dbReference type="NCBI Taxonomy" id="121277"/>
    <lineage>
        <taxon>Archaea</taxon>
        <taxon>Thermoproteota</taxon>
        <taxon>Thermoprotei</taxon>
        <taxon>Thermoproteales</taxon>
        <taxon>Thermoproteaceae</taxon>
        <taxon>Pyrobaculum</taxon>
    </lineage>
</organism>
<dbReference type="GeneID" id="5054410"/>
<dbReference type="Gene3D" id="1.10.275.10">
    <property type="entry name" value="Fumarase/aspartase (N-terminal domain)"/>
    <property type="match status" value="1"/>
</dbReference>
<comment type="caution">
    <text evidence="3">The sequence shown here is derived from an EMBL/GenBank/DDBJ whole genome shotgun (WGS) entry which is preliminary data.</text>
</comment>
<evidence type="ECO:0000313" key="3">
    <source>
        <dbReference type="EMBL" id="NYR14520.1"/>
    </source>
</evidence>
<dbReference type="PRINTS" id="PR00145">
    <property type="entry name" value="ARGSUCLYASE"/>
</dbReference>
<comment type="catalytic activity">
    <reaction evidence="1">
        <text>2-(N(omega)-L-arginino)succinate = fumarate + L-arginine</text>
        <dbReference type="Rhea" id="RHEA:24020"/>
        <dbReference type="ChEBI" id="CHEBI:29806"/>
        <dbReference type="ChEBI" id="CHEBI:32682"/>
        <dbReference type="ChEBI" id="CHEBI:57472"/>
        <dbReference type="EC" id="4.3.2.1"/>
    </reaction>
</comment>
<gene>
    <name evidence="1" type="primary">argH</name>
    <name evidence="3" type="ORF">HC235_00740</name>
</gene>
<keyword evidence="1" id="KW-0055">Arginine biosynthesis</keyword>
<dbReference type="HAMAP" id="MF_00006">
    <property type="entry name" value="Arg_succ_lyase"/>
    <property type="match status" value="1"/>
</dbReference>
<dbReference type="InterPro" id="IPR009049">
    <property type="entry name" value="Argininosuccinate_lyase"/>
</dbReference>
<dbReference type="RefSeq" id="WP_011900458.1">
    <property type="nucleotide sequence ID" value="NZ_JAAVJF010000001.1"/>
</dbReference>
<dbReference type="OMA" id="DFAIEFC"/>
<dbReference type="AlphaFoldDB" id="A0A7L4P8P3"/>
<keyword evidence="1" id="KW-0963">Cytoplasm</keyword>
<sequence length="429" mass="47299">MSFYRSWIGGRGDLVQRYTSSIRDDAEIAEEVVKVMKAHVTHLAEIGALRKEVADKIVAALEEVDPTELLRGEFEDIHEALEKWLIDKLGEDVGGWVGLARSRNDHVAAAIRLAALKKVGALREAAMRLRCALAARALEYADCPMPSFTHFQPAQVVTFGHYLLAVDELVAEFLHVLAAAEDLAKRSPLGAGPAGGVRTPVDRRRLAELAGFKDVVENTLYASGGRFFALALASAVTSFLVELSRAVDDFIRWNNPLLGYVEAPPEHVSTSSIMPHKRNLVTLEVLRARSEEAVGHYAALSGVVAKVGLGYSLDLQEATRHLWDILNIAIEGVEVLADFVEKIKFNCEKGRRDAELYYATSSDTAEERALRGVPFRKAYFELASEIREGKARLLTVDEALKRPVLGSANPEEVRKSASRRLALCRPKSF</sequence>
<protein>
    <recommendedName>
        <fullName evidence="1">Argininosuccinate lyase</fullName>
        <shortName evidence="1">ASAL</shortName>
        <ecNumber evidence="1">4.3.2.1</ecNumber>
    </recommendedName>
    <alternativeName>
        <fullName evidence="1">Arginosuccinase</fullName>
    </alternativeName>
</protein>
<dbReference type="Pfam" id="PF00206">
    <property type="entry name" value="Lyase_1"/>
    <property type="match status" value="1"/>
</dbReference>
<dbReference type="GO" id="GO:0042450">
    <property type="term" value="P:L-arginine biosynthetic process via ornithine"/>
    <property type="evidence" value="ECO:0007669"/>
    <property type="project" value="InterPro"/>
</dbReference>
<dbReference type="PANTHER" id="PTHR43814">
    <property type="entry name" value="ARGININOSUCCINATE LYASE"/>
    <property type="match status" value="1"/>
</dbReference>
<dbReference type="PRINTS" id="PR00149">
    <property type="entry name" value="FUMRATELYASE"/>
</dbReference>
<dbReference type="SMR" id="A0A7L4P8P3"/>
<evidence type="ECO:0000256" key="1">
    <source>
        <dbReference type="HAMAP-Rule" id="MF_00006"/>
    </source>
</evidence>
<keyword evidence="1" id="KW-0028">Amino-acid biosynthesis</keyword>
<dbReference type="SUPFAM" id="SSF48557">
    <property type="entry name" value="L-aspartase-like"/>
    <property type="match status" value="1"/>
</dbReference>
<evidence type="ECO:0000259" key="2">
    <source>
        <dbReference type="Pfam" id="PF00206"/>
    </source>
</evidence>
<comment type="pathway">
    <text evidence="1">Amino-acid biosynthesis; L-arginine biosynthesis; L-arginine from L-ornithine and carbamoyl phosphate: step 3/3.</text>
</comment>
<feature type="domain" description="Fumarate lyase N-terminal" evidence="2">
    <location>
        <begin position="14"/>
        <end position="295"/>
    </location>
</feature>
<proteinExistence type="inferred from homology"/>